<comment type="caution">
    <text evidence="7">The sequence shown here is derived from an EMBL/GenBank/DDBJ whole genome shotgun (WGS) entry which is preliminary data.</text>
</comment>
<comment type="cofactor">
    <cofactor evidence="2 4">
        <name>FAD</name>
        <dbReference type="ChEBI" id="CHEBI:57692"/>
    </cofactor>
    <text evidence="2 4">Binds 1 FAD per subunit.</text>
</comment>
<dbReference type="GO" id="GO:0003904">
    <property type="term" value="F:deoxyribodipyrimidine photo-lyase activity"/>
    <property type="evidence" value="ECO:0007669"/>
    <property type="project" value="TreeGrafter"/>
</dbReference>
<evidence type="ECO:0000256" key="5">
    <source>
        <dbReference type="SAM" id="MobiDB-lite"/>
    </source>
</evidence>
<dbReference type="Proteomes" id="UP000693970">
    <property type="component" value="Unassembled WGS sequence"/>
</dbReference>
<gene>
    <name evidence="7" type="ORF">IV203_005657</name>
</gene>
<dbReference type="GO" id="GO:0000719">
    <property type="term" value="P:photoreactive repair"/>
    <property type="evidence" value="ECO:0007669"/>
    <property type="project" value="TreeGrafter"/>
</dbReference>
<feature type="region of interest" description="Disordered" evidence="5">
    <location>
        <begin position="511"/>
        <end position="564"/>
    </location>
</feature>
<protein>
    <recommendedName>
        <fullName evidence="4">Cryptochrome DASH</fullName>
    </recommendedName>
</protein>
<evidence type="ECO:0000313" key="8">
    <source>
        <dbReference type="Proteomes" id="UP000693970"/>
    </source>
</evidence>
<keyword evidence="2 4" id="KW-0274">FAD</keyword>
<dbReference type="PROSITE" id="PS00394">
    <property type="entry name" value="DNA_PHOTOLYASES_1_1"/>
    <property type="match status" value="1"/>
</dbReference>
<dbReference type="PANTHER" id="PTHR11455">
    <property type="entry name" value="CRYPTOCHROME"/>
    <property type="match status" value="1"/>
</dbReference>
<dbReference type="PANTHER" id="PTHR11455:SF22">
    <property type="entry name" value="CRYPTOCHROME DASH"/>
    <property type="match status" value="1"/>
</dbReference>
<reference evidence="7" key="2">
    <citation type="submission" date="2021-04" db="EMBL/GenBank/DDBJ databases">
        <authorList>
            <person name="Podell S."/>
        </authorList>
    </citation>
    <scope>NUCLEOTIDE SEQUENCE</scope>
    <source>
        <strain evidence="7">Hildebrandi</strain>
    </source>
</reference>
<dbReference type="InterPro" id="IPR006050">
    <property type="entry name" value="DNA_photolyase_N"/>
</dbReference>
<name>A0A9K3PIX7_9STRA</name>
<dbReference type="PROSITE" id="PS51645">
    <property type="entry name" value="PHR_CRY_ALPHA_BETA"/>
    <property type="match status" value="1"/>
</dbReference>
<dbReference type="GO" id="GO:0071949">
    <property type="term" value="F:FAD binding"/>
    <property type="evidence" value="ECO:0007669"/>
    <property type="project" value="TreeGrafter"/>
</dbReference>
<dbReference type="InterPro" id="IPR002081">
    <property type="entry name" value="Cryptochrome/DNA_photolyase_1"/>
</dbReference>
<feature type="compositionally biased region" description="Basic and acidic residues" evidence="5">
    <location>
        <begin position="520"/>
        <end position="538"/>
    </location>
</feature>
<comment type="similarity">
    <text evidence="4">Belongs to the DNA photolyase class-1 family.</text>
</comment>
<dbReference type="NCBIfam" id="TIGR02765">
    <property type="entry name" value="crypto_DASH"/>
    <property type="match status" value="1"/>
</dbReference>
<evidence type="ECO:0000313" key="7">
    <source>
        <dbReference type="EMBL" id="KAG7346589.1"/>
    </source>
</evidence>
<dbReference type="AlphaFoldDB" id="A0A9K3PIX7"/>
<dbReference type="InterPro" id="IPR005101">
    <property type="entry name" value="Cryptochr/Photolyase_FAD-bd"/>
</dbReference>
<feature type="site" description="Electron transfer via tryptophanyl radical" evidence="3">
    <location>
        <position position="363"/>
    </location>
</feature>
<evidence type="ECO:0000256" key="2">
    <source>
        <dbReference type="PIRSR" id="PIRSR602081-1"/>
    </source>
</evidence>
<keyword evidence="8" id="KW-1185">Reference proteome</keyword>
<evidence type="ECO:0000259" key="6">
    <source>
        <dbReference type="PROSITE" id="PS51645"/>
    </source>
</evidence>
<comment type="cofactor">
    <cofactor evidence="4">
        <name>(6R)-5,10-methylene-5,6,7,8-tetrahydrofolate</name>
        <dbReference type="ChEBI" id="CHEBI:15636"/>
    </cofactor>
    <text evidence="4">Binds 1 5,10-methenyltetrahydrofolate (MTHF) per subunit.</text>
</comment>
<keyword evidence="2 4" id="KW-0285">Flavoprotein</keyword>
<dbReference type="InterPro" id="IPR018394">
    <property type="entry name" value="DNA_photolyase_1_CS_C"/>
</dbReference>
<sequence>MSPRTVVGLSSPAATNIRKNGGGLIFYWFRQGDMRLHDNPALDRAAAICSQTQSKLVPVFCFDPRIYGDQARGEFGSIKCGPRRAKFCLESVLDLRESLEKKGSKLLVSTEKPEDLFRKLLQNHDGSRINDRTKLVYQDEVCSEEVAVANKVKKLFQSSEAVWGSTMYELKDLPYQEGLTDMPDTFTPFRNKVEKKSKILPPIPVPKDLGPFPSTDELPAALPYLSNLPTLQDMGYTQDQIDHANLQDPRGVMSFEGGETAALARVKDYIWDKNLLRKYFDTRNGMIGGDYSSKFSPWLAHGNLSPRYVARECQKYEEQIVANKSTYWLVFELLWRDYWKFFALKHGTSLFFPGGTIGSTQRWKHFEKNLQAWIEGRTGFPLVDANMRELAATGFMSNRGRQNVCSFLALELNQDWRYGAEYFESVLLDHDVHSNYGNWCSGAGMTGGRLNRFNIVKQSKDYDQHGDYVRLWLPELKDVPTQFVHEPWKMTQFQQMEYNCRLGVDYPSPITKPFYPDPKSGSKSEGDNNNRRGGEGKHNNSFKNNRHQRKEMKSLKTGSYQISS</sequence>
<feature type="binding site" evidence="2">
    <location>
        <begin position="292"/>
        <end position="296"/>
    </location>
    <ligand>
        <name>FAD</name>
        <dbReference type="ChEBI" id="CHEBI:57692"/>
    </ligand>
</feature>
<evidence type="ECO:0000256" key="4">
    <source>
        <dbReference type="RuleBase" id="RU367151"/>
    </source>
</evidence>
<feature type="site" description="Electron transfer via tryptophanyl radical" evidence="3">
    <location>
        <position position="416"/>
    </location>
</feature>
<feature type="site" description="Electron transfer via tryptophanyl radical" evidence="3">
    <location>
        <position position="439"/>
    </location>
</feature>
<reference evidence="7" key="1">
    <citation type="journal article" date="2021" name="Sci. Rep.">
        <title>Diploid genomic architecture of Nitzschia inconspicua, an elite biomass production diatom.</title>
        <authorList>
            <person name="Oliver A."/>
            <person name="Podell S."/>
            <person name="Pinowska A."/>
            <person name="Traller J.C."/>
            <person name="Smith S.R."/>
            <person name="McClure R."/>
            <person name="Beliaev A."/>
            <person name="Bohutskyi P."/>
            <person name="Hill E.A."/>
            <person name="Rabines A."/>
            <person name="Zheng H."/>
            <person name="Allen L.Z."/>
            <person name="Kuo A."/>
            <person name="Grigoriev I.V."/>
            <person name="Allen A.E."/>
            <person name="Hazlebeck D."/>
            <person name="Allen E.E."/>
        </authorList>
    </citation>
    <scope>NUCLEOTIDE SEQUENCE</scope>
    <source>
        <strain evidence="7">Hildebrandi</strain>
    </source>
</reference>
<feature type="domain" description="Photolyase/cryptochrome alpha/beta" evidence="6">
    <location>
        <begin position="24"/>
        <end position="167"/>
    </location>
</feature>
<feature type="binding site" evidence="2">
    <location>
        <position position="279"/>
    </location>
    <ligand>
        <name>FAD</name>
        <dbReference type="ChEBI" id="CHEBI:57692"/>
    </ligand>
</feature>
<dbReference type="InterPro" id="IPR014133">
    <property type="entry name" value="Cry_DASH"/>
</dbReference>
<accession>A0A9K3PIX7</accession>
<comment type="function">
    <text evidence="4">May have a photoreceptor function.</text>
</comment>
<evidence type="ECO:0000256" key="3">
    <source>
        <dbReference type="PIRSR" id="PIRSR602081-2"/>
    </source>
</evidence>
<dbReference type="Pfam" id="PF00875">
    <property type="entry name" value="DNA_photolyase"/>
    <property type="match status" value="1"/>
</dbReference>
<evidence type="ECO:0000256" key="1">
    <source>
        <dbReference type="ARBA" id="ARBA00022991"/>
    </source>
</evidence>
<dbReference type="EMBL" id="JAGRRH010000021">
    <property type="protein sequence ID" value="KAG7346589.1"/>
    <property type="molecule type" value="Genomic_DNA"/>
</dbReference>
<dbReference type="OrthoDB" id="435881at2759"/>
<dbReference type="Pfam" id="PF03441">
    <property type="entry name" value="FAD_binding_7"/>
    <property type="match status" value="1"/>
</dbReference>
<keyword evidence="1 4" id="KW-0157">Chromophore</keyword>
<proteinExistence type="inferred from homology"/>
<organism evidence="7 8">
    <name type="scientific">Nitzschia inconspicua</name>
    <dbReference type="NCBI Taxonomy" id="303405"/>
    <lineage>
        <taxon>Eukaryota</taxon>
        <taxon>Sar</taxon>
        <taxon>Stramenopiles</taxon>
        <taxon>Ochrophyta</taxon>
        <taxon>Bacillariophyta</taxon>
        <taxon>Bacillariophyceae</taxon>
        <taxon>Bacillariophycidae</taxon>
        <taxon>Bacillariales</taxon>
        <taxon>Bacillariaceae</taxon>
        <taxon>Nitzschia</taxon>
    </lineage>
</organism>
<feature type="binding site" evidence="2">
    <location>
        <begin position="429"/>
        <end position="431"/>
    </location>
    <ligand>
        <name>FAD</name>
        <dbReference type="ChEBI" id="CHEBI:57692"/>
    </ligand>
</feature>
<dbReference type="GO" id="GO:0003677">
    <property type="term" value="F:DNA binding"/>
    <property type="evidence" value="ECO:0007669"/>
    <property type="project" value="TreeGrafter"/>
</dbReference>